<name>A0A6G1F2X3_9ORYZ</name>
<dbReference type="EMBL" id="SPHZ02000001">
    <property type="protein sequence ID" value="KAF0931256.1"/>
    <property type="molecule type" value="Genomic_DNA"/>
</dbReference>
<evidence type="ECO:0000313" key="1">
    <source>
        <dbReference type="EMBL" id="KAF0931256.1"/>
    </source>
</evidence>
<accession>A0A6G1F2X3</accession>
<sequence length="113" mass="13072">MLSASQKPLPSCTFAGGELDGAFTEEQRKYRIKMRWRICERCGLHRREHHADAVGNAGGVGEDHEHEHHLPPRKRLVLRRGWVKEEQLEEREISSADAIITKGKRAPRKKLLW</sequence>
<protein>
    <submittedName>
        <fullName evidence="1">Uncharacterized protein</fullName>
    </submittedName>
</protein>
<organism evidence="1 2">
    <name type="scientific">Oryza meyeriana var. granulata</name>
    <dbReference type="NCBI Taxonomy" id="110450"/>
    <lineage>
        <taxon>Eukaryota</taxon>
        <taxon>Viridiplantae</taxon>
        <taxon>Streptophyta</taxon>
        <taxon>Embryophyta</taxon>
        <taxon>Tracheophyta</taxon>
        <taxon>Spermatophyta</taxon>
        <taxon>Magnoliopsida</taxon>
        <taxon>Liliopsida</taxon>
        <taxon>Poales</taxon>
        <taxon>Poaceae</taxon>
        <taxon>BOP clade</taxon>
        <taxon>Oryzoideae</taxon>
        <taxon>Oryzeae</taxon>
        <taxon>Oryzinae</taxon>
        <taxon>Oryza</taxon>
        <taxon>Oryza meyeriana</taxon>
    </lineage>
</organism>
<comment type="caution">
    <text evidence="1">The sequence shown here is derived from an EMBL/GenBank/DDBJ whole genome shotgun (WGS) entry which is preliminary data.</text>
</comment>
<reference evidence="1 2" key="1">
    <citation type="submission" date="2019-11" db="EMBL/GenBank/DDBJ databases">
        <title>Whole genome sequence of Oryza granulata.</title>
        <authorList>
            <person name="Li W."/>
        </authorList>
    </citation>
    <scope>NUCLEOTIDE SEQUENCE [LARGE SCALE GENOMIC DNA]</scope>
    <source>
        <strain evidence="2">cv. Menghai</strain>
        <tissue evidence="1">Leaf</tissue>
    </source>
</reference>
<gene>
    <name evidence="1" type="ORF">E2562_002604</name>
</gene>
<dbReference type="Proteomes" id="UP000479710">
    <property type="component" value="Unassembled WGS sequence"/>
</dbReference>
<keyword evidence="2" id="KW-1185">Reference proteome</keyword>
<proteinExistence type="predicted"/>
<dbReference type="AlphaFoldDB" id="A0A6G1F2X3"/>
<evidence type="ECO:0000313" key="2">
    <source>
        <dbReference type="Proteomes" id="UP000479710"/>
    </source>
</evidence>
<dbReference type="OrthoDB" id="669982at2759"/>